<feature type="compositionally biased region" description="Basic and acidic residues" evidence="2">
    <location>
        <begin position="243"/>
        <end position="252"/>
    </location>
</feature>
<protein>
    <submittedName>
        <fullName evidence="3">Uncharacterized protein</fullName>
    </submittedName>
</protein>
<keyword evidence="1" id="KW-0175">Coiled coil</keyword>
<organism evidence="3">
    <name type="scientific">viral metagenome</name>
    <dbReference type="NCBI Taxonomy" id="1070528"/>
    <lineage>
        <taxon>unclassified sequences</taxon>
        <taxon>metagenomes</taxon>
        <taxon>organismal metagenomes</taxon>
    </lineage>
</organism>
<name>A0A6C0DP67_9ZZZZ</name>
<feature type="region of interest" description="Disordered" evidence="2">
    <location>
        <begin position="227"/>
        <end position="263"/>
    </location>
</feature>
<dbReference type="InterPro" id="IPR043872">
    <property type="entry name" value="DUF5832"/>
</dbReference>
<sequence>MSNAANDEKEDFLTEDAEIPSQKVVLLSFLSPEKILANKDMFFFQEFLKDYELQWKTSKLESWMAEQLSLVNSRLEKLAGKLETLDLSGAAQEVRTNEIRVDRFVEEFQVYQRSVLKGQGSSVLKEDYESFLFKNSSKLEEEFFAKNEFRTTIRGIKVRGVFSTEAEASSRAKRLQKADPTVNIYAGTVGKWMAWEPDPNKVTDQEYANEQLNTLMKKYRENEEARDTFYSQQKNQKLGSAGKKMEEGEAVLKESVPSSGGSYDGLFSGPADLAIQRKVEKAAEKLIEKVEEKIEKAEEKKGDM</sequence>
<proteinExistence type="predicted"/>
<dbReference type="Pfam" id="PF19150">
    <property type="entry name" value="DUF5832"/>
    <property type="match status" value="1"/>
</dbReference>
<accession>A0A6C0DP67</accession>
<dbReference type="AlphaFoldDB" id="A0A6C0DP67"/>
<evidence type="ECO:0000313" key="3">
    <source>
        <dbReference type="EMBL" id="QHT18271.1"/>
    </source>
</evidence>
<evidence type="ECO:0000256" key="1">
    <source>
        <dbReference type="SAM" id="Coils"/>
    </source>
</evidence>
<evidence type="ECO:0000256" key="2">
    <source>
        <dbReference type="SAM" id="MobiDB-lite"/>
    </source>
</evidence>
<dbReference type="EMBL" id="MN739654">
    <property type="protein sequence ID" value="QHT18271.1"/>
    <property type="molecule type" value="Genomic_DNA"/>
</dbReference>
<feature type="coiled-coil region" evidence="1">
    <location>
        <begin position="273"/>
        <end position="303"/>
    </location>
</feature>
<reference evidence="3" key="1">
    <citation type="journal article" date="2020" name="Nature">
        <title>Giant virus diversity and host interactions through global metagenomics.</title>
        <authorList>
            <person name="Schulz F."/>
            <person name="Roux S."/>
            <person name="Paez-Espino D."/>
            <person name="Jungbluth S."/>
            <person name="Walsh D.A."/>
            <person name="Denef V.J."/>
            <person name="McMahon K.D."/>
            <person name="Konstantinidis K.T."/>
            <person name="Eloe-Fadrosh E.A."/>
            <person name="Kyrpides N.C."/>
            <person name="Woyke T."/>
        </authorList>
    </citation>
    <scope>NUCLEOTIDE SEQUENCE</scope>
    <source>
        <strain evidence="3">GVMAG-M-3300023174-46</strain>
    </source>
</reference>
<feature type="compositionally biased region" description="Polar residues" evidence="2">
    <location>
        <begin position="229"/>
        <end position="238"/>
    </location>
</feature>